<protein>
    <submittedName>
        <fullName evidence="5">Methyl-accepting chemotaxis protein</fullName>
    </submittedName>
</protein>
<dbReference type="Proteomes" id="UP001596109">
    <property type="component" value="Unassembled WGS sequence"/>
</dbReference>
<keyword evidence="1 3" id="KW-0807">Transducer</keyword>
<sequence length="166" mass="18021">MPVLDDSGHVNGILKIATDITVRENKVRDIVSQLEELSLSFGNMVNENSVENMKAFHTLKEQTDVISDTAKSIRNISSQTNILALNAAIEAARAGEHGRGFAVVAEEVRKLASNVDMAIKKVHSNAESIAKEVVVVSDITEKSQKEVIETQAKISATMEVFSSLSK</sequence>
<proteinExistence type="inferred from homology"/>
<organism evidence="5 6">
    <name type="scientific">Sporosarcina soli</name>
    <dbReference type="NCBI Taxonomy" id="334736"/>
    <lineage>
        <taxon>Bacteria</taxon>
        <taxon>Bacillati</taxon>
        <taxon>Bacillota</taxon>
        <taxon>Bacilli</taxon>
        <taxon>Bacillales</taxon>
        <taxon>Caryophanaceae</taxon>
        <taxon>Sporosarcina</taxon>
    </lineage>
</organism>
<dbReference type="SMART" id="SM00283">
    <property type="entry name" value="MA"/>
    <property type="match status" value="1"/>
</dbReference>
<dbReference type="PANTHER" id="PTHR32089">
    <property type="entry name" value="METHYL-ACCEPTING CHEMOTAXIS PROTEIN MCPB"/>
    <property type="match status" value="1"/>
</dbReference>
<comment type="caution">
    <text evidence="5">The sequence shown here is derived from an EMBL/GenBank/DDBJ whole genome shotgun (WGS) entry which is preliminary data.</text>
</comment>
<reference evidence="6" key="1">
    <citation type="journal article" date="2019" name="Int. J. Syst. Evol. Microbiol.">
        <title>The Global Catalogue of Microorganisms (GCM) 10K type strain sequencing project: providing services to taxonomists for standard genome sequencing and annotation.</title>
        <authorList>
            <consortium name="The Broad Institute Genomics Platform"/>
            <consortium name="The Broad Institute Genome Sequencing Center for Infectious Disease"/>
            <person name="Wu L."/>
            <person name="Ma J."/>
        </authorList>
    </citation>
    <scope>NUCLEOTIDE SEQUENCE [LARGE SCALE GENOMIC DNA]</scope>
    <source>
        <strain evidence="6">CGMCC 4.1434</strain>
    </source>
</reference>
<dbReference type="PANTHER" id="PTHR32089:SF112">
    <property type="entry name" value="LYSOZYME-LIKE PROTEIN-RELATED"/>
    <property type="match status" value="1"/>
</dbReference>
<dbReference type="Pfam" id="PF00015">
    <property type="entry name" value="MCPsignal"/>
    <property type="match status" value="1"/>
</dbReference>
<name>A0ABW0TMG4_9BACL</name>
<evidence type="ECO:0000256" key="2">
    <source>
        <dbReference type="ARBA" id="ARBA00029447"/>
    </source>
</evidence>
<dbReference type="InterPro" id="IPR004089">
    <property type="entry name" value="MCPsignal_dom"/>
</dbReference>
<gene>
    <name evidence="5" type="ORF">ACFPRA_14545</name>
</gene>
<dbReference type="PROSITE" id="PS50111">
    <property type="entry name" value="CHEMOTAXIS_TRANSDUC_2"/>
    <property type="match status" value="1"/>
</dbReference>
<dbReference type="EMBL" id="JBHSNO010000007">
    <property type="protein sequence ID" value="MFC5590124.1"/>
    <property type="molecule type" value="Genomic_DNA"/>
</dbReference>
<dbReference type="SUPFAM" id="SSF58104">
    <property type="entry name" value="Methyl-accepting chemotaxis protein (MCP) signaling domain"/>
    <property type="match status" value="1"/>
</dbReference>
<evidence type="ECO:0000256" key="1">
    <source>
        <dbReference type="ARBA" id="ARBA00023224"/>
    </source>
</evidence>
<dbReference type="InterPro" id="IPR004090">
    <property type="entry name" value="Chemotax_Me-accpt_rcpt"/>
</dbReference>
<dbReference type="RefSeq" id="WP_381436455.1">
    <property type="nucleotide sequence ID" value="NZ_JBHSNO010000007.1"/>
</dbReference>
<evidence type="ECO:0000313" key="5">
    <source>
        <dbReference type="EMBL" id="MFC5590124.1"/>
    </source>
</evidence>
<evidence type="ECO:0000259" key="4">
    <source>
        <dbReference type="PROSITE" id="PS50111"/>
    </source>
</evidence>
<keyword evidence="6" id="KW-1185">Reference proteome</keyword>
<evidence type="ECO:0000256" key="3">
    <source>
        <dbReference type="PROSITE-ProRule" id="PRU00284"/>
    </source>
</evidence>
<feature type="domain" description="Methyl-accepting transducer" evidence="4">
    <location>
        <begin position="43"/>
        <end position="166"/>
    </location>
</feature>
<dbReference type="PRINTS" id="PR00260">
    <property type="entry name" value="CHEMTRNSDUCR"/>
</dbReference>
<dbReference type="Gene3D" id="1.10.287.950">
    <property type="entry name" value="Methyl-accepting chemotaxis protein"/>
    <property type="match status" value="1"/>
</dbReference>
<evidence type="ECO:0000313" key="6">
    <source>
        <dbReference type="Proteomes" id="UP001596109"/>
    </source>
</evidence>
<accession>A0ABW0TMG4</accession>
<comment type="similarity">
    <text evidence="2">Belongs to the methyl-accepting chemotaxis (MCP) protein family.</text>
</comment>